<dbReference type="PANTHER" id="PTHR10465:SF0">
    <property type="entry name" value="SARCALUMENIN"/>
    <property type="match status" value="1"/>
</dbReference>
<dbReference type="Gene3D" id="3.40.50.300">
    <property type="entry name" value="P-loop containing nucleotide triphosphate hydrolases"/>
    <property type="match status" value="1"/>
</dbReference>
<evidence type="ECO:0000313" key="9">
    <source>
        <dbReference type="Proteomes" id="UP001175147"/>
    </source>
</evidence>
<dbReference type="InterPro" id="IPR030381">
    <property type="entry name" value="G_DYNAMIN_dom"/>
</dbReference>
<accession>A0ABT8YZV1</accession>
<proteinExistence type="predicted"/>
<evidence type="ECO:0000256" key="1">
    <source>
        <dbReference type="ARBA" id="ARBA00004370"/>
    </source>
</evidence>
<feature type="domain" description="Dynamin-type G" evidence="7">
    <location>
        <begin position="134"/>
        <end position="406"/>
    </location>
</feature>
<dbReference type="SUPFAM" id="SSF52540">
    <property type="entry name" value="P-loop containing nucleoside triphosphate hydrolases"/>
    <property type="match status" value="1"/>
</dbReference>
<comment type="subcellular location">
    <subcellularLocation>
        <location evidence="1">Membrane</location>
    </subcellularLocation>
</comment>
<dbReference type="RefSeq" id="WP_304384978.1">
    <property type="nucleotide sequence ID" value="NZ_JAUPBL010000025.1"/>
</dbReference>
<sequence>MKEIYIEYNPFTLEFIVKEDGEKFDTESKIYEYINSRKRLQFWLDKLIIILYKNINDTFNITFKGTILDYEDLQLEVEHFNKVNNTNITLVHEQVRSVYDRLKELKYLFSYMIDTAPFEELKEEKIIEQFNEDIGKEFELAVVATMSSGKSTLLNAFLGRELMPSKNKACTATIVRIRDVDGMEGASAICLDDKENVVINEVTDITVENMKEFNDNEKVSYIDIKTDIPFVSSHNFDVVLIDTPGPNNSRDERHKEKTYKVINESNALVLYVLNATQLSTNDDNLLLSSVLRAMEKAGKQAKDRFLFVVNKIDAFDLEAGDSIEKVREDVISYLKSHGIVNPNIYLVSAQTALITKLKKKNDKLSIKQEGDFEIIKSLFEEFDELHLSKYASLSNRGHDKINEMLKHAEDELDTLLVHSGVPAVEIAINDYLEKYVITEKIRKGVNIFIGYIKEKNIENNIAAALLENEMKLKKFNRRISDEVKLVDKYDGIYEKLNVLRAIIRNAESIENRVKEIKINKIWLDDFIDKVINIIEL</sequence>
<dbReference type="InterPro" id="IPR045063">
    <property type="entry name" value="Dynamin_N"/>
</dbReference>
<dbReference type="Pfam" id="PF00350">
    <property type="entry name" value="Dynamin_N"/>
    <property type="match status" value="1"/>
</dbReference>
<keyword evidence="6" id="KW-0472">Membrane</keyword>
<dbReference type="Proteomes" id="UP001175147">
    <property type="component" value="Unassembled WGS sequence"/>
</dbReference>
<evidence type="ECO:0000256" key="3">
    <source>
        <dbReference type="ARBA" id="ARBA00022801"/>
    </source>
</evidence>
<dbReference type="InterPro" id="IPR027417">
    <property type="entry name" value="P-loop_NTPase"/>
</dbReference>
<keyword evidence="4" id="KW-0175">Coiled coil</keyword>
<organism evidence="8 9">
    <name type="scientific">Brachyspira innocens</name>
    <dbReference type="NCBI Taxonomy" id="13264"/>
    <lineage>
        <taxon>Bacteria</taxon>
        <taxon>Pseudomonadati</taxon>
        <taxon>Spirochaetota</taxon>
        <taxon>Spirochaetia</taxon>
        <taxon>Brachyspirales</taxon>
        <taxon>Brachyspiraceae</taxon>
        <taxon>Brachyspira</taxon>
    </lineage>
</organism>
<keyword evidence="2" id="KW-0547">Nucleotide-binding</keyword>
<dbReference type="EMBL" id="JAUPBM010000111">
    <property type="protein sequence ID" value="MDO7020877.1"/>
    <property type="molecule type" value="Genomic_DNA"/>
</dbReference>
<keyword evidence="5" id="KW-0342">GTP-binding</keyword>
<evidence type="ECO:0000259" key="7">
    <source>
        <dbReference type="PROSITE" id="PS51718"/>
    </source>
</evidence>
<keyword evidence="9" id="KW-1185">Reference proteome</keyword>
<gene>
    <name evidence="8" type="ORF">Q5M86_08840</name>
</gene>
<evidence type="ECO:0000256" key="5">
    <source>
        <dbReference type="ARBA" id="ARBA00023134"/>
    </source>
</evidence>
<comment type="caution">
    <text evidence="8">The sequence shown here is derived from an EMBL/GenBank/DDBJ whole genome shotgun (WGS) entry which is preliminary data.</text>
</comment>
<evidence type="ECO:0000313" key="8">
    <source>
        <dbReference type="EMBL" id="MDO7020877.1"/>
    </source>
</evidence>
<keyword evidence="3" id="KW-0378">Hydrolase</keyword>
<name>A0ABT8YZV1_9SPIR</name>
<evidence type="ECO:0000256" key="6">
    <source>
        <dbReference type="ARBA" id="ARBA00023136"/>
    </source>
</evidence>
<protein>
    <submittedName>
        <fullName evidence="8">Dynamin family protein</fullName>
    </submittedName>
</protein>
<reference evidence="8" key="1">
    <citation type="submission" date="2023-07" db="EMBL/GenBank/DDBJ databases">
        <title>Mucosal microbiota of week-old chicken and adult hens.</title>
        <authorList>
            <person name="Volf J."/>
            <person name="Karasova D."/>
            <person name="Crhanova M."/>
            <person name="Faldynova M."/>
            <person name="Prikrylova H."/>
            <person name="Zeman M."/>
            <person name="Babak V."/>
            <person name="Rajova J."/>
            <person name="Rychlik I."/>
        </authorList>
    </citation>
    <scope>NUCLEOTIDE SEQUENCE</scope>
    <source>
        <strain evidence="8">ET902</strain>
    </source>
</reference>
<evidence type="ECO:0000256" key="2">
    <source>
        <dbReference type="ARBA" id="ARBA00022741"/>
    </source>
</evidence>
<evidence type="ECO:0000256" key="4">
    <source>
        <dbReference type="ARBA" id="ARBA00023054"/>
    </source>
</evidence>
<dbReference type="PROSITE" id="PS51718">
    <property type="entry name" value="G_DYNAMIN_2"/>
    <property type="match status" value="1"/>
</dbReference>
<dbReference type="PANTHER" id="PTHR10465">
    <property type="entry name" value="TRANSMEMBRANE GTPASE FZO1"/>
    <property type="match status" value="1"/>
</dbReference>
<dbReference type="InterPro" id="IPR027094">
    <property type="entry name" value="Mitofusin_fam"/>
</dbReference>